<dbReference type="InterPro" id="IPR015233">
    <property type="entry name" value="Orange_carotenoid-bd_N"/>
</dbReference>
<keyword evidence="1" id="KW-0042">Antenna complex</keyword>
<evidence type="ECO:0000259" key="2">
    <source>
        <dbReference type="PROSITE" id="PS51773"/>
    </source>
</evidence>
<keyword evidence="1" id="KW-0157">Chromophore</keyword>
<comment type="similarity">
    <text evidence="1">Belongs to the orange carotenoid-binding protein family.</text>
</comment>
<organism evidence="3 4">
    <name type="scientific">Lyngbya confervoides BDU141951</name>
    <dbReference type="NCBI Taxonomy" id="1574623"/>
    <lineage>
        <taxon>Bacteria</taxon>
        <taxon>Bacillati</taxon>
        <taxon>Cyanobacteriota</taxon>
        <taxon>Cyanophyceae</taxon>
        <taxon>Oscillatoriophycideae</taxon>
        <taxon>Oscillatoriales</taxon>
        <taxon>Microcoleaceae</taxon>
        <taxon>Lyngbya</taxon>
    </lineage>
</organism>
<dbReference type="Pfam" id="PF09150">
    <property type="entry name" value="Carot_N"/>
    <property type="match status" value="1"/>
</dbReference>
<dbReference type="GO" id="GO:0016037">
    <property type="term" value="P:light absorption"/>
    <property type="evidence" value="ECO:0007669"/>
    <property type="project" value="UniProtKB-UniRule"/>
</dbReference>
<name>A0ABD4T3Y6_9CYAN</name>
<comment type="caution">
    <text evidence="3">The sequence shown here is derived from an EMBL/GenBank/DDBJ whole genome shotgun (WGS) entry which is preliminary data.</text>
</comment>
<gene>
    <name evidence="3" type="ORF">QQ91_0010375</name>
</gene>
<keyword evidence="1" id="KW-0793">Thylakoid</keyword>
<feature type="domain" description="OCP N-terminal" evidence="2">
    <location>
        <begin position="13"/>
        <end position="160"/>
    </location>
</feature>
<dbReference type="PROSITE" id="PS51773">
    <property type="entry name" value="OCP_N"/>
    <property type="match status" value="1"/>
</dbReference>
<dbReference type="SUPFAM" id="SSF81930">
    <property type="entry name" value="Orange carotenoid protein, N-terminal domain"/>
    <property type="match status" value="1"/>
</dbReference>
<proteinExistence type="inferred from homology"/>
<keyword evidence="1" id="KW-0605">Phycobilisome</keyword>
<evidence type="ECO:0000313" key="4">
    <source>
        <dbReference type="Proteomes" id="UP000031561"/>
    </source>
</evidence>
<accession>A0ABD4T3Y6</accession>
<sequence length="160" mass="17639">MVSGSDITQANLANAVEETLTGYRSLNADEKLGLLWMVYTNMGSAVTPAAPGAADEQMTQQLLGEIEKMDHDQQLQFMRDLVNRMDTPLTGRYGSFTKDNKLVFWYQLAEGMRTGSVVPVPEQYTLPTGAATVLNQIVTLDFNEQITLLRHAVLEMGPVA</sequence>
<evidence type="ECO:0000313" key="3">
    <source>
        <dbReference type="EMBL" id="MCM1983227.1"/>
    </source>
</evidence>
<protein>
    <submittedName>
        <fullName evidence="3">Orange carotenoid protein</fullName>
    </submittedName>
</protein>
<keyword evidence="4" id="KW-1185">Reference proteome</keyword>
<keyword evidence="1" id="KW-0472">Membrane</keyword>
<dbReference type="GO" id="GO:0030089">
    <property type="term" value="C:phycobilisome"/>
    <property type="evidence" value="ECO:0007669"/>
    <property type="project" value="UniProtKB-UniRule"/>
</dbReference>
<evidence type="ECO:0000256" key="1">
    <source>
        <dbReference type="PROSITE-ProRule" id="PRU01109"/>
    </source>
</evidence>
<dbReference type="RefSeq" id="WP_166282156.1">
    <property type="nucleotide sequence ID" value="NZ_JTHE03000059.1"/>
</dbReference>
<dbReference type="AlphaFoldDB" id="A0ABD4T3Y6"/>
<dbReference type="Gene3D" id="1.10.2090.10">
    <property type="entry name" value="Orange carotenoid-binding protein, N-terminal domain"/>
    <property type="match status" value="1"/>
</dbReference>
<dbReference type="InterPro" id="IPR036917">
    <property type="entry name" value="Orange_carotenoid-bd_N_sf"/>
</dbReference>
<dbReference type="Proteomes" id="UP000031561">
    <property type="component" value="Unassembled WGS sequence"/>
</dbReference>
<reference evidence="3 4" key="1">
    <citation type="journal article" date="2015" name="Genome Announc.">
        <title>Draft Genome Sequence of Filamentous Marine Cyanobacterium Lyngbya confervoides Strain BDU141951.</title>
        <authorList>
            <person name="Chandrababunaidu M.M."/>
            <person name="Sen D."/>
            <person name="Tripathy S."/>
        </authorList>
    </citation>
    <scope>NUCLEOTIDE SEQUENCE [LARGE SCALE GENOMIC DNA]</scope>
    <source>
        <strain evidence="3 4">BDU141951</strain>
    </source>
</reference>
<dbReference type="EMBL" id="JTHE03000059">
    <property type="protein sequence ID" value="MCM1983227.1"/>
    <property type="molecule type" value="Genomic_DNA"/>
</dbReference>